<evidence type="ECO:0000313" key="2">
    <source>
        <dbReference type="Proteomes" id="UP000735302"/>
    </source>
</evidence>
<dbReference type="GO" id="GO:0003964">
    <property type="term" value="F:RNA-directed DNA polymerase activity"/>
    <property type="evidence" value="ECO:0007669"/>
    <property type="project" value="UniProtKB-KW"/>
</dbReference>
<proteinExistence type="predicted"/>
<organism evidence="1 2">
    <name type="scientific">Plakobranchus ocellatus</name>
    <dbReference type="NCBI Taxonomy" id="259542"/>
    <lineage>
        <taxon>Eukaryota</taxon>
        <taxon>Metazoa</taxon>
        <taxon>Spiralia</taxon>
        <taxon>Lophotrochozoa</taxon>
        <taxon>Mollusca</taxon>
        <taxon>Gastropoda</taxon>
        <taxon>Heterobranchia</taxon>
        <taxon>Euthyneura</taxon>
        <taxon>Panpulmonata</taxon>
        <taxon>Sacoglossa</taxon>
        <taxon>Placobranchoidea</taxon>
        <taxon>Plakobranchidae</taxon>
        <taxon>Plakobranchus</taxon>
    </lineage>
</organism>
<protein>
    <submittedName>
        <fullName evidence="1">Reverse transcriptase</fullName>
    </submittedName>
</protein>
<keyword evidence="1" id="KW-0808">Transferase</keyword>
<accession>A0AAV4A9Y8</accession>
<keyword evidence="2" id="KW-1185">Reference proteome</keyword>
<dbReference type="EMBL" id="BLXT01003727">
    <property type="protein sequence ID" value="GFO03600.1"/>
    <property type="molecule type" value="Genomic_DNA"/>
</dbReference>
<sequence>MVFGTIRKRVLDNKQGNSEKLEAVEMCLSRTMVSILFLFILAIEVILRAAEGNANPADLGGRCFMPPLEAFMVVLQAKETRRMLFRLDALMNWARISFKPKKSQSLSTRKGKLNEDVCFKIARQDIPRISQEPVKNFEDGTVHN</sequence>
<keyword evidence="1" id="KW-0548">Nucleotidyltransferase</keyword>
<gene>
    <name evidence="1" type="ORF">PoB_003010500</name>
</gene>
<reference evidence="1 2" key="1">
    <citation type="journal article" date="2021" name="Elife">
        <title>Chloroplast acquisition without the gene transfer in kleptoplastic sea slugs, Plakobranchus ocellatus.</title>
        <authorList>
            <person name="Maeda T."/>
            <person name="Takahashi S."/>
            <person name="Yoshida T."/>
            <person name="Shimamura S."/>
            <person name="Takaki Y."/>
            <person name="Nagai Y."/>
            <person name="Toyoda A."/>
            <person name="Suzuki Y."/>
            <person name="Arimoto A."/>
            <person name="Ishii H."/>
            <person name="Satoh N."/>
            <person name="Nishiyama T."/>
            <person name="Hasebe M."/>
            <person name="Maruyama T."/>
            <person name="Minagawa J."/>
            <person name="Obokata J."/>
            <person name="Shigenobu S."/>
        </authorList>
    </citation>
    <scope>NUCLEOTIDE SEQUENCE [LARGE SCALE GENOMIC DNA]</scope>
</reference>
<name>A0AAV4A9Y8_9GAST</name>
<dbReference type="AlphaFoldDB" id="A0AAV4A9Y8"/>
<evidence type="ECO:0000313" key="1">
    <source>
        <dbReference type="EMBL" id="GFO03600.1"/>
    </source>
</evidence>
<comment type="caution">
    <text evidence="1">The sequence shown here is derived from an EMBL/GenBank/DDBJ whole genome shotgun (WGS) entry which is preliminary data.</text>
</comment>
<dbReference type="Proteomes" id="UP000735302">
    <property type="component" value="Unassembled WGS sequence"/>
</dbReference>
<keyword evidence="1" id="KW-0695">RNA-directed DNA polymerase</keyword>